<dbReference type="eggNOG" id="COG3520">
    <property type="taxonomic scope" value="Bacteria"/>
</dbReference>
<keyword evidence="1" id="KW-0614">Plasmid</keyword>
<sequence>MTGESFSDRRAAEATAAEGVGLFAALRALERAAPDAPRIGRNARVAEAVVRLGQDPFLAFPVSDLSRAGRDGRARPVFRAQFLGFYGAFGALPLAWTEEVRRWFDAGDESFTAFTDIFTERFQELFFRAWSDARPITQFDHPDDRFQGYLLGFAGTATPAFRDRCRVPDTALARLVPLAAGRVKSPVRLRQMLGLHFEGRARVEIEEMVPGWLDFEPGTESRLGLGAASLGRDAHLGARARTISDRIRVHLHVPDMAAFDRFLPGGPDNRELADLCRWYLGETLEIEAALWLPQPRVVPAVLGRSARLGWMACLAPDPDNPEQMVHIARFDLNREDDAPRPGAAAPAAIAA</sequence>
<dbReference type="Pfam" id="PF06996">
    <property type="entry name" value="T6SS_TssG"/>
    <property type="match status" value="1"/>
</dbReference>
<reference evidence="1 2" key="1">
    <citation type="submission" date="2015-02" db="EMBL/GenBank/DDBJ databases">
        <title>Genome sequene of Rhodovulum sulfidophilum DSM 2351.</title>
        <authorList>
            <person name="Nagao N."/>
        </authorList>
    </citation>
    <scope>NUCLEOTIDE SEQUENCE [LARGE SCALE GENOMIC DNA]</scope>
    <source>
        <strain evidence="1 2">DSM 2351</strain>
        <plasmid evidence="2">Plasmid Plasmid1 DNA</plasmid>
    </source>
</reference>
<dbReference type="Proteomes" id="UP000064912">
    <property type="component" value="Plasmid Plasmid1"/>
</dbReference>
<evidence type="ECO:0000313" key="2">
    <source>
        <dbReference type="Proteomes" id="UP000064912"/>
    </source>
</evidence>
<dbReference type="KEGG" id="rsu:NHU_04366"/>
<dbReference type="AlphaFoldDB" id="A0A0D6B9K2"/>
<accession>A0A0D6B9K2</accession>
<organism evidence="1 2">
    <name type="scientific">Rhodovulum sulfidophilum</name>
    <name type="common">Rhodobacter sulfidophilus</name>
    <dbReference type="NCBI Taxonomy" id="35806"/>
    <lineage>
        <taxon>Bacteria</taxon>
        <taxon>Pseudomonadati</taxon>
        <taxon>Pseudomonadota</taxon>
        <taxon>Alphaproteobacteria</taxon>
        <taxon>Rhodobacterales</taxon>
        <taxon>Paracoccaceae</taxon>
        <taxon>Rhodovulum</taxon>
    </lineage>
</organism>
<name>A0A0D6B9K2_RHOSU</name>
<dbReference type="PATRIC" id="fig|35806.4.peg.4468"/>
<protein>
    <recommendedName>
        <fullName evidence="3">Type VI secretion system baseplate subunit TssG</fullName>
    </recommendedName>
</protein>
<geneLocation type="plasmid" evidence="2">
    <name>Plasmid1 DNA</name>
</geneLocation>
<evidence type="ECO:0008006" key="3">
    <source>
        <dbReference type="Google" id="ProtNLM"/>
    </source>
</evidence>
<dbReference type="InterPro" id="IPR010732">
    <property type="entry name" value="T6SS_TssG-like"/>
</dbReference>
<dbReference type="NCBIfam" id="TIGR03347">
    <property type="entry name" value="VI_chp_1"/>
    <property type="match status" value="1"/>
</dbReference>
<proteinExistence type="predicted"/>
<gene>
    <name evidence="1" type="ORF">NHU_04366</name>
</gene>
<dbReference type="EMBL" id="AP014801">
    <property type="protein sequence ID" value="BAQ71479.1"/>
    <property type="molecule type" value="Genomic_DNA"/>
</dbReference>
<dbReference type="PANTHER" id="PTHR35564">
    <property type="match status" value="1"/>
</dbReference>
<dbReference type="PANTHER" id="PTHR35564:SF4">
    <property type="entry name" value="CYTOPLASMIC PROTEIN"/>
    <property type="match status" value="1"/>
</dbReference>
<evidence type="ECO:0000313" key="1">
    <source>
        <dbReference type="EMBL" id="BAQ71479.1"/>
    </source>
</evidence>